<comment type="caution">
    <text evidence="1">The sequence shown here is derived from an EMBL/GenBank/DDBJ whole genome shotgun (WGS) entry which is preliminary data.</text>
</comment>
<proteinExistence type="predicted"/>
<dbReference type="EMBL" id="JABSTV010001250">
    <property type="protein sequence ID" value="KAH7957308.1"/>
    <property type="molecule type" value="Genomic_DNA"/>
</dbReference>
<accession>A0A9D4SYV9</accession>
<evidence type="ECO:0000313" key="2">
    <source>
        <dbReference type="Proteomes" id="UP000821837"/>
    </source>
</evidence>
<sequence>MRDLLLQFLRKNVIAVVCITFLVIVLLPKESGDVTTEMDFYGYVCGSFRGQSQLIQTADLVTWMKSMNLDLSDHTRLEKINPAEMMVRCSLDLGVPAIVSFELLNTLFVDGKRGMKVEVVRRSTNAKGVNGTLLHKKKANTNDDEWLKERSVVPDDVNQIYYASLLRRYGVVDPRATELASSIAGYEIEHQWASYFSKYTNNTYKAENSLIVQQNVLSLIVELLKAQSVGEKGLRYLVAFSVYRQLMKYTVPHLLVGRRNKSDACYEHAEKAMRVAVTSPYYQTGKYGVSEDKSS</sequence>
<name>A0A9D4SYV9_RHISA</name>
<keyword evidence="2" id="KW-1185">Reference proteome</keyword>
<gene>
    <name evidence="1" type="ORF">HPB52_017343</name>
</gene>
<reference evidence="1" key="1">
    <citation type="journal article" date="2020" name="Cell">
        <title>Large-Scale Comparative Analyses of Tick Genomes Elucidate Their Genetic Diversity and Vector Capacities.</title>
        <authorList>
            <consortium name="Tick Genome and Microbiome Consortium (TIGMIC)"/>
            <person name="Jia N."/>
            <person name="Wang J."/>
            <person name="Shi W."/>
            <person name="Du L."/>
            <person name="Sun Y."/>
            <person name="Zhan W."/>
            <person name="Jiang J.F."/>
            <person name="Wang Q."/>
            <person name="Zhang B."/>
            <person name="Ji P."/>
            <person name="Bell-Sakyi L."/>
            <person name="Cui X.M."/>
            <person name="Yuan T.T."/>
            <person name="Jiang B.G."/>
            <person name="Yang W.F."/>
            <person name="Lam T.T."/>
            <person name="Chang Q.C."/>
            <person name="Ding S.J."/>
            <person name="Wang X.J."/>
            <person name="Zhu J.G."/>
            <person name="Ruan X.D."/>
            <person name="Zhao L."/>
            <person name="Wei J.T."/>
            <person name="Ye R.Z."/>
            <person name="Que T.C."/>
            <person name="Du C.H."/>
            <person name="Zhou Y.H."/>
            <person name="Cheng J.X."/>
            <person name="Dai P.F."/>
            <person name="Guo W.B."/>
            <person name="Han X.H."/>
            <person name="Huang E.J."/>
            <person name="Li L.F."/>
            <person name="Wei W."/>
            <person name="Gao Y.C."/>
            <person name="Liu J.Z."/>
            <person name="Shao H.Z."/>
            <person name="Wang X."/>
            <person name="Wang C.C."/>
            <person name="Yang T.C."/>
            <person name="Huo Q.B."/>
            <person name="Li W."/>
            <person name="Chen H.Y."/>
            <person name="Chen S.E."/>
            <person name="Zhou L.G."/>
            <person name="Ni X.B."/>
            <person name="Tian J.H."/>
            <person name="Sheng Y."/>
            <person name="Liu T."/>
            <person name="Pan Y.S."/>
            <person name="Xia L.Y."/>
            <person name="Li J."/>
            <person name="Zhao F."/>
            <person name="Cao W.C."/>
        </authorList>
    </citation>
    <scope>NUCLEOTIDE SEQUENCE</scope>
    <source>
        <strain evidence="1">Rsan-2018</strain>
    </source>
</reference>
<protein>
    <submittedName>
        <fullName evidence="1">Uncharacterized protein</fullName>
    </submittedName>
</protein>
<reference evidence="1" key="2">
    <citation type="submission" date="2021-09" db="EMBL/GenBank/DDBJ databases">
        <authorList>
            <person name="Jia N."/>
            <person name="Wang J."/>
            <person name="Shi W."/>
            <person name="Du L."/>
            <person name="Sun Y."/>
            <person name="Zhan W."/>
            <person name="Jiang J."/>
            <person name="Wang Q."/>
            <person name="Zhang B."/>
            <person name="Ji P."/>
            <person name="Sakyi L.B."/>
            <person name="Cui X."/>
            <person name="Yuan T."/>
            <person name="Jiang B."/>
            <person name="Yang W."/>
            <person name="Lam T.T.-Y."/>
            <person name="Chang Q."/>
            <person name="Ding S."/>
            <person name="Wang X."/>
            <person name="Zhu J."/>
            <person name="Ruan X."/>
            <person name="Zhao L."/>
            <person name="Wei J."/>
            <person name="Que T."/>
            <person name="Du C."/>
            <person name="Cheng J."/>
            <person name="Dai P."/>
            <person name="Han X."/>
            <person name="Huang E."/>
            <person name="Gao Y."/>
            <person name="Liu J."/>
            <person name="Shao H."/>
            <person name="Ye R."/>
            <person name="Li L."/>
            <person name="Wei W."/>
            <person name="Wang X."/>
            <person name="Wang C."/>
            <person name="Huo Q."/>
            <person name="Li W."/>
            <person name="Guo W."/>
            <person name="Chen H."/>
            <person name="Chen S."/>
            <person name="Zhou L."/>
            <person name="Zhou L."/>
            <person name="Ni X."/>
            <person name="Tian J."/>
            <person name="Zhou Y."/>
            <person name="Sheng Y."/>
            <person name="Liu T."/>
            <person name="Pan Y."/>
            <person name="Xia L."/>
            <person name="Li J."/>
            <person name="Zhao F."/>
            <person name="Cao W."/>
        </authorList>
    </citation>
    <scope>NUCLEOTIDE SEQUENCE</scope>
    <source>
        <strain evidence="1">Rsan-2018</strain>
        <tissue evidence="1">Larvae</tissue>
    </source>
</reference>
<dbReference type="Proteomes" id="UP000821837">
    <property type="component" value="Unassembled WGS sequence"/>
</dbReference>
<evidence type="ECO:0000313" key="1">
    <source>
        <dbReference type="EMBL" id="KAH7957308.1"/>
    </source>
</evidence>
<dbReference type="AlphaFoldDB" id="A0A9D4SYV9"/>
<organism evidence="1 2">
    <name type="scientific">Rhipicephalus sanguineus</name>
    <name type="common">Brown dog tick</name>
    <name type="synonym">Ixodes sanguineus</name>
    <dbReference type="NCBI Taxonomy" id="34632"/>
    <lineage>
        <taxon>Eukaryota</taxon>
        <taxon>Metazoa</taxon>
        <taxon>Ecdysozoa</taxon>
        <taxon>Arthropoda</taxon>
        <taxon>Chelicerata</taxon>
        <taxon>Arachnida</taxon>
        <taxon>Acari</taxon>
        <taxon>Parasitiformes</taxon>
        <taxon>Ixodida</taxon>
        <taxon>Ixodoidea</taxon>
        <taxon>Ixodidae</taxon>
        <taxon>Rhipicephalinae</taxon>
        <taxon>Rhipicephalus</taxon>
        <taxon>Rhipicephalus</taxon>
    </lineage>
</organism>